<gene>
    <name evidence="2" type="ORF">P8935_12950</name>
</gene>
<dbReference type="RefSeq" id="WP_348260710.1">
    <property type="nucleotide sequence ID" value="NZ_CP121196.1"/>
</dbReference>
<feature type="transmembrane region" description="Helical" evidence="1">
    <location>
        <begin position="50"/>
        <end position="71"/>
    </location>
</feature>
<dbReference type="AlphaFoldDB" id="A0AAU7DDT0"/>
<evidence type="ECO:0000313" key="2">
    <source>
        <dbReference type="EMBL" id="XBH15477.1"/>
    </source>
</evidence>
<feature type="transmembrane region" description="Helical" evidence="1">
    <location>
        <begin position="18"/>
        <end position="38"/>
    </location>
</feature>
<evidence type="ECO:0000256" key="1">
    <source>
        <dbReference type="SAM" id="Phobius"/>
    </source>
</evidence>
<feature type="transmembrane region" description="Helical" evidence="1">
    <location>
        <begin position="151"/>
        <end position="171"/>
    </location>
</feature>
<dbReference type="EMBL" id="CP121196">
    <property type="protein sequence ID" value="XBH15477.1"/>
    <property type="molecule type" value="Genomic_DNA"/>
</dbReference>
<feature type="transmembrane region" description="Helical" evidence="1">
    <location>
        <begin position="210"/>
        <end position="229"/>
    </location>
</feature>
<name>A0AAU7DDT0_9BACT</name>
<protein>
    <recommendedName>
        <fullName evidence="3">DUF2306 domain-containing protein</fullName>
    </recommendedName>
</protein>
<organism evidence="2">
    <name type="scientific">Telmatobacter sp. DSM 110680</name>
    <dbReference type="NCBI Taxonomy" id="3036704"/>
    <lineage>
        <taxon>Bacteria</taxon>
        <taxon>Pseudomonadati</taxon>
        <taxon>Acidobacteriota</taxon>
        <taxon>Terriglobia</taxon>
        <taxon>Terriglobales</taxon>
        <taxon>Acidobacteriaceae</taxon>
        <taxon>Telmatobacter</taxon>
    </lineage>
</organism>
<keyword evidence="1" id="KW-1133">Transmembrane helix</keyword>
<feature type="transmembrane region" description="Helical" evidence="1">
    <location>
        <begin position="120"/>
        <end position="139"/>
    </location>
</feature>
<sequence length="249" mass="28329">MYIHTTASWPAREDRRAALVWLAIFWIFVGVGFGFDLHNYLREQPPVPKIVHVHAIATTIWLLTATALVLMVETGNVRFHRRFGWFAAGYAALILVIAPWSELSWQALNLQTPGALPPQFLSIAFSGVICMAVLLPWGILMRRNSAAHRRVLILATICISDAGFSRLVGLFRPAPTSFLGTYLFYEGGNLLLIVLMLLWDWKRNRIMKQFLWGAFLVVAVGLSATGLYFNETWKSITRSWLENWARHML</sequence>
<keyword evidence="1" id="KW-0812">Transmembrane</keyword>
<evidence type="ECO:0008006" key="3">
    <source>
        <dbReference type="Google" id="ProtNLM"/>
    </source>
</evidence>
<feature type="transmembrane region" description="Helical" evidence="1">
    <location>
        <begin position="83"/>
        <end position="100"/>
    </location>
</feature>
<proteinExistence type="predicted"/>
<keyword evidence="1" id="KW-0472">Membrane</keyword>
<feature type="transmembrane region" description="Helical" evidence="1">
    <location>
        <begin position="177"/>
        <end position="198"/>
    </location>
</feature>
<accession>A0AAU7DDT0</accession>
<reference evidence="2" key="1">
    <citation type="submission" date="2023-03" db="EMBL/GenBank/DDBJ databases">
        <title>Edaphobacter sp.</title>
        <authorList>
            <person name="Huber K.J."/>
            <person name="Papendorf J."/>
            <person name="Pilke C."/>
            <person name="Bunk B."/>
            <person name="Sproeer C."/>
            <person name="Pester M."/>
        </authorList>
    </citation>
    <scope>NUCLEOTIDE SEQUENCE</scope>
    <source>
        <strain evidence="2">DSM 110680</strain>
    </source>
</reference>